<keyword evidence="2" id="KW-1133">Transmembrane helix</keyword>
<dbReference type="VEuPathDB" id="FungiDB:B9J08_002648"/>
<gene>
    <name evidence="4" type="ORF">B9J08_002648</name>
    <name evidence="3" type="ORF">B9J08_00508</name>
</gene>
<dbReference type="VEuPathDB" id="FungiDB:CJI97_002701"/>
<name>A0A2H0ZK90_CANAR</name>
<reference evidence="3 5" key="3">
    <citation type="journal article" date="2018" name="Nat. Commun.">
        <title>Genomic insights into multidrug-resistance, mating and virulence in Candida auris and related emerging species.</title>
        <authorList>
            <person name="Munoz J.F."/>
            <person name="Gade L."/>
            <person name="Chow N.A."/>
            <person name="Loparev V.N."/>
            <person name="Juieng P."/>
            <person name="Berkow E.L."/>
            <person name="Farrer R.A."/>
            <person name="Litvintseva A.P."/>
            <person name="Cuomo C.A."/>
        </authorList>
    </citation>
    <scope>GENOME REANNOTATION</scope>
    <source>
        <strain evidence="3 5">B8441</strain>
    </source>
</reference>
<dbReference type="OMA" id="VKLWEDI"/>
<evidence type="ECO:0000313" key="4">
    <source>
        <dbReference type="EMBL" id="PIS51077.1"/>
    </source>
</evidence>
<sequence length="115" mass="12970">MAFIVELWDSIFTPGTTPALMKATHASFILLLLSLSWLIYVTRSIHYINLSIIALLLYGSVLWFVKELEQAKLKSNEELQKETAQNENVETSEKSEGDGAEATSRQSNPARKRKV</sequence>
<evidence type="ECO:0000256" key="1">
    <source>
        <dbReference type="SAM" id="MobiDB-lite"/>
    </source>
</evidence>
<dbReference type="OrthoDB" id="9626941at2759"/>
<dbReference type="VEuPathDB" id="FungiDB:CJI96_0000492"/>
<dbReference type="EMBL" id="PEKT03000001">
    <property type="protein sequence ID" value="KAK8442185.1"/>
    <property type="molecule type" value="Genomic_DNA"/>
</dbReference>
<feature type="region of interest" description="Disordered" evidence="1">
    <location>
        <begin position="77"/>
        <end position="115"/>
    </location>
</feature>
<protein>
    <submittedName>
        <fullName evidence="4">Uncharacterized protein</fullName>
    </submittedName>
</protein>
<feature type="transmembrane region" description="Helical" evidence="2">
    <location>
        <begin position="20"/>
        <end position="40"/>
    </location>
</feature>
<dbReference type="GO" id="GO:0070072">
    <property type="term" value="P:vacuolar proton-transporting V-type ATPase complex assembly"/>
    <property type="evidence" value="ECO:0007669"/>
    <property type="project" value="InterPro"/>
</dbReference>
<dbReference type="PANTHER" id="PTHR28251:SF1">
    <property type="entry name" value="V-TYPE ATPASE ASSEMBLY FACTOR PKR1"/>
    <property type="match status" value="1"/>
</dbReference>
<dbReference type="VEuPathDB" id="FungiDB:CJJ09_001446"/>
<reference evidence="3" key="4">
    <citation type="submission" date="2024-03" db="EMBL/GenBank/DDBJ databases">
        <title>Improved genome assembly of Candida auris strain B8441 and annotation of B11205.</title>
        <authorList>
            <person name="Cauldron N.C."/>
            <person name="Shea T."/>
            <person name="Cuomo C.A."/>
        </authorList>
    </citation>
    <scope>NUCLEOTIDE SEQUENCE</scope>
    <source>
        <strain evidence="3">B8441</strain>
    </source>
</reference>
<reference evidence="4" key="2">
    <citation type="submission" date="2017-11" db="EMBL/GenBank/DDBJ databases">
        <title>Candida auris genome assembly and annotation.</title>
        <authorList>
            <person name="Munoz J.F."/>
            <person name="Gade L.G."/>
            <person name="Chow N.A."/>
            <person name="Litvintseva A.P."/>
            <person name="Loparev V.N."/>
            <person name="Cuomo C.A."/>
        </authorList>
    </citation>
    <scope>NUCLEOTIDE SEQUENCE</scope>
    <source>
        <strain evidence="4">B8441</strain>
    </source>
</reference>
<dbReference type="Pfam" id="PF08636">
    <property type="entry name" value="Pkr1"/>
    <property type="match status" value="1"/>
</dbReference>
<dbReference type="PANTHER" id="PTHR28251">
    <property type="entry name" value="V-TYPE ATPASE ASSEMBLY FACTOR PKR1"/>
    <property type="match status" value="1"/>
</dbReference>
<reference evidence="4 5" key="1">
    <citation type="journal article" date="2017" name="Clin. Infect. Dis.">
        <title>Simultaneous emergence of multidrug-resistant Candida auris on 3 continents confirmed by whole-genome sequencing and epidemiological analyses.</title>
        <authorList>
            <person name="Lockhart S.R."/>
            <person name="Etienne K.A."/>
            <person name="Vallabhaneni S."/>
            <person name="Farooqi J."/>
            <person name="Chowdhary A."/>
            <person name="Govender N.P."/>
            <person name="Colombo A.L."/>
            <person name="Calvo B."/>
            <person name="Cuomo C.A."/>
            <person name="Desjardins C.A."/>
            <person name="Berkow E.L."/>
            <person name="Castanheira M."/>
            <person name="Magobo R.E."/>
            <person name="Jabeen K."/>
            <person name="Asghar R.J."/>
            <person name="Meis J.F."/>
            <person name="Jackson B."/>
            <person name="Chiller T."/>
            <person name="Litvintseva A.P."/>
        </authorList>
    </citation>
    <scope>NUCLEOTIDE SEQUENCE [LARGE SCALE GENOMIC DNA]</scope>
    <source>
        <strain evidence="4 5">B8441</strain>
    </source>
</reference>
<evidence type="ECO:0000256" key="2">
    <source>
        <dbReference type="SAM" id="Phobius"/>
    </source>
</evidence>
<keyword evidence="5" id="KW-1185">Reference proteome</keyword>
<dbReference type="InterPro" id="IPR013945">
    <property type="entry name" value="Pkr1"/>
</dbReference>
<dbReference type="STRING" id="498019.A0A2H0ZK90"/>
<dbReference type="VEuPathDB" id="FungiDB:QG37_07181"/>
<evidence type="ECO:0000313" key="3">
    <source>
        <dbReference type="EMBL" id="KAK8442185.1"/>
    </source>
</evidence>
<evidence type="ECO:0000313" key="5">
    <source>
        <dbReference type="Proteomes" id="UP000230249"/>
    </source>
</evidence>
<keyword evidence="2" id="KW-0472">Membrane</keyword>
<proteinExistence type="predicted"/>
<dbReference type="EMBL" id="PEKT02000007">
    <property type="protein sequence ID" value="PIS51077.1"/>
    <property type="molecule type" value="Genomic_DNA"/>
</dbReference>
<dbReference type="Proteomes" id="UP000230249">
    <property type="component" value="Unassembled WGS sequence"/>
</dbReference>
<accession>A0A2H0ZK90</accession>
<organism evidence="4">
    <name type="scientific">Candidozyma auris</name>
    <name type="common">Yeast</name>
    <name type="synonym">Candida auris</name>
    <dbReference type="NCBI Taxonomy" id="498019"/>
    <lineage>
        <taxon>Eukaryota</taxon>
        <taxon>Fungi</taxon>
        <taxon>Dikarya</taxon>
        <taxon>Ascomycota</taxon>
        <taxon>Saccharomycotina</taxon>
        <taxon>Pichiomycetes</taxon>
        <taxon>Metschnikowiaceae</taxon>
        <taxon>Candidozyma</taxon>
    </lineage>
</organism>
<feature type="transmembrane region" description="Helical" evidence="2">
    <location>
        <begin position="47"/>
        <end position="65"/>
    </location>
</feature>
<comment type="caution">
    <text evidence="4">The sequence shown here is derived from an EMBL/GenBank/DDBJ whole genome shotgun (WGS) entry which is preliminary data.</text>
</comment>
<keyword evidence="2" id="KW-0812">Transmembrane</keyword>
<dbReference type="GO" id="GO:0005789">
    <property type="term" value="C:endoplasmic reticulum membrane"/>
    <property type="evidence" value="ECO:0007669"/>
    <property type="project" value="TreeGrafter"/>
</dbReference>
<dbReference type="VEuPathDB" id="FungiDB:CJJ07_004944"/>
<dbReference type="AlphaFoldDB" id="A0A2H0ZK90"/>